<sequence length="89" mass="9075">TRWGALLPGGAAPARLGWLLHRHASSPLQARLPLQPDPAAPAPPLRLGRSRLGWSSWLGAGTAQRPPAALTVSLGGHAAPAPHAPQPAA</sequence>
<reference evidence="1 2" key="1">
    <citation type="submission" date="2020-02" db="EMBL/GenBank/DDBJ databases">
        <title>Ideonella bacterium strain TBM-1.</title>
        <authorList>
            <person name="Chen W.-M."/>
        </authorList>
    </citation>
    <scope>NUCLEOTIDE SEQUENCE [LARGE SCALE GENOMIC DNA]</scope>
    <source>
        <strain evidence="1 2">TBM-1</strain>
    </source>
</reference>
<evidence type="ECO:0000313" key="2">
    <source>
        <dbReference type="Proteomes" id="UP000484255"/>
    </source>
</evidence>
<dbReference type="RefSeq" id="WP_203561546.1">
    <property type="nucleotide sequence ID" value="NZ_JAAGOH010000067.1"/>
</dbReference>
<accession>A0A7C9PK51</accession>
<dbReference type="Proteomes" id="UP000484255">
    <property type="component" value="Unassembled WGS sequence"/>
</dbReference>
<dbReference type="AlphaFoldDB" id="A0A7C9PK51"/>
<dbReference type="InterPro" id="IPR010732">
    <property type="entry name" value="T6SS_TssG-like"/>
</dbReference>
<evidence type="ECO:0000313" key="1">
    <source>
        <dbReference type="EMBL" id="NDY94057.1"/>
    </source>
</evidence>
<keyword evidence="2" id="KW-1185">Reference proteome</keyword>
<organism evidence="1 2">
    <name type="scientific">Ideonella livida</name>
    <dbReference type="NCBI Taxonomy" id="2707176"/>
    <lineage>
        <taxon>Bacteria</taxon>
        <taxon>Pseudomonadati</taxon>
        <taxon>Pseudomonadota</taxon>
        <taxon>Betaproteobacteria</taxon>
        <taxon>Burkholderiales</taxon>
        <taxon>Sphaerotilaceae</taxon>
        <taxon>Ideonella</taxon>
    </lineage>
</organism>
<name>A0A7C9PK51_9BURK</name>
<gene>
    <name evidence="1" type="ORF">G3A44_22960</name>
</gene>
<feature type="non-terminal residue" evidence="1">
    <location>
        <position position="1"/>
    </location>
</feature>
<comment type="caution">
    <text evidence="1">The sequence shown here is derived from an EMBL/GenBank/DDBJ whole genome shotgun (WGS) entry which is preliminary data.</text>
</comment>
<protein>
    <submittedName>
        <fullName evidence="1">Uncharacterized protein</fullName>
    </submittedName>
</protein>
<dbReference type="EMBL" id="JAAGOH010000067">
    <property type="protein sequence ID" value="NDY94057.1"/>
    <property type="molecule type" value="Genomic_DNA"/>
</dbReference>
<dbReference type="Pfam" id="PF06996">
    <property type="entry name" value="T6SS_TssG"/>
    <property type="match status" value="1"/>
</dbReference>
<proteinExistence type="predicted"/>